<sequence length="384" mass="41317">MASLLSAGAGQVHQAAHGTEALERLERCGGVDVAICNLRNPGMDGAAFLGLLGRSGLARAVMLCEEADARLHSAAVSMIRCFDLAFAGDLGMPLDPARLRRQLQRFTACGSAQAPPPSLPVQPAVPQPSIEDIRLGLARGEFVAHYQPKFWLRSGEMNGAEVLARWEHPRLGLLGPASFLPTMEASGLIDTLFVQLLEQGLALQRELARYAVQIELAFNVQASQLARRFFAERIRFALAQKQLPASGLTFEVTETGEIGGASHEAGQMACSLENMLRLRLMGCGLALDDLGKGHSSLARLCDYPFNQVKLDAAFVHKLDHCQASRAVIGAAVALSQAIEAQLVAEGVETAVQKRELLAMGCEIGQGFALAMPMPGQRFLRYCME</sequence>
<name>A0ABT6ASS5_9BURK</name>
<evidence type="ECO:0000313" key="4">
    <source>
        <dbReference type="EMBL" id="MDF3835667.1"/>
    </source>
</evidence>
<reference evidence="4 5" key="1">
    <citation type="submission" date="2023-03" db="EMBL/GenBank/DDBJ databases">
        <title>Draft assemblies of triclosan tolerant bacteria isolated from returned activated sludge.</title>
        <authorList>
            <person name="Van Hamelsveld S."/>
        </authorList>
    </citation>
    <scope>NUCLEOTIDE SEQUENCE [LARGE SCALE GENOMIC DNA]</scope>
    <source>
        <strain evidence="4 5">GW210010_S58</strain>
    </source>
</reference>
<dbReference type="RefSeq" id="WP_276266380.1">
    <property type="nucleotide sequence ID" value="NZ_JARJLM010000373.1"/>
</dbReference>
<organism evidence="4 5">
    <name type="scientific">Cupriavidus basilensis</name>
    <dbReference type="NCBI Taxonomy" id="68895"/>
    <lineage>
        <taxon>Bacteria</taxon>
        <taxon>Pseudomonadati</taxon>
        <taxon>Pseudomonadota</taxon>
        <taxon>Betaproteobacteria</taxon>
        <taxon>Burkholderiales</taxon>
        <taxon>Burkholderiaceae</taxon>
        <taxon>Cupriavidus</taxon>
    </lineage>
</organism>
<accession>A0ABT6ASS5</accession>
<evidence type="ECO:0000259" key="2">
    <source>
        <dbReference type="PROSITE" id="PS50110"/>
    </source>
</evidence>
<dbReference type="InterPro" id="IPR050706">
    <property type="entry name" value="Cyclic-di-GMP_PDE-like"/>
</dbReference>
<evidence type="ECO:0000259" key="3">
    <source>
        <dbReference type="PROSITE" id="PS50883"/>
    </source>
</evidence>
<evidence type="ECO:0000256" key="1">
    <source>
        <dbReference type="PROSITE-ProRule" id="PRU00169"/>
    </source>
</evidence>
<proteinExistence type="predicted"/>
<dbReference type="Gene3D" id="3.40.50.2300">
    <property type="match status" value="1"/>
</dbReference>
<dbReference type="InterPro" id="IPR035919">
    <property type="entry name" value="EAL_sf"/>
</dbReference>
<gene>
    <name evidence="4" type="ORF">P3W85_22335</name>
</gene>
<dbReference type="Gene3D" id="3.20.20.450">
    <property type="entry name" value="EAL domain"/>
    <property type="match status" value="1"/>
</dbReference>
<comment type="caution">
    <text evidence="1">Lacks conserved residue(s) required for the propagation of feature annotation.</text>
</comment>
<dbReference type="InterPro" id="IPR001633">
    <property type="entry name" value="EAL_dom"/>
</dbReference>
<feature type="domain" description="EAL" evidence="3">
    <location>
        <begin position="126"/>
        <end position="384"/>
    </location>
</feature>
<dbReference type="InterPro" id="IPR011006">
    <property type="entry name" value="CheY-like_superfamily"/>
</dbReference>
<dbReference type="PANTHER" id="PTHR33121:SF70">
    <property type="entry name" value="SIGNALING PROTEIN YKOW"/>
    <property type="match status" value="1"/>
</dbReference>
<comment type="caution">
    <text evidence="4">The sequence shown here is derived from an EMBL/GenBank/DDBJ whole genome shotgun (WGS) entry which is preliminary data.</text>
</comment>
<dbReference type="InterPro" id="IPR001789">
    <property type="entry name" value="Sig_transdc_resp-reg_receiver"/>
</dbReference>
<dbReference type="Pfam" id="PF00563">
    <property type="entry name" value="EAL"/>
    <property type="match status" value="1"/>
</dbReference>
<keyword evidence="5" id="KW-1185">Reference proteome</keyword>
<dbReference type="SUPFAM" id="SSF141868">
    <property type="entry name" value="EAL domain-like"/>
    <property type="match status" value="1"/>
</dbReference>
<dbReference type="PROSITE" id="PS50883">
    <property type="entry name" value="EAL"/>
    <property type="match status" value="1"/>
</dbReference>
<dbReference type="EMBL" id="JARJLM010000373">
    <property type="protein sequence ID" value="MDF3835667.1"/>
    <property type="molecule type" value="Genomic_DNA"/>
</dbReference>
<dbReference type="PANTHER" id="PTHR33121">
    <property type="entry name" value="CYCLIC DI-GMP PHOSPHODIESTERASE PDEF"/>
    <property type="match status" value="1"/>
</dbReference>
<evidence type="ECO:0000313" key="5">
    <source>
        <dbReference type="Proteomes" id="UP001216674"/>
    </source>
</evidence>
<dbReference type="PROSITE" id="PS50110">
    <property type="entry name" value="RESPONSE_REGULATORY"/>
    <property type="match status" value="1"/>
</dbReference>
<dbReference type="SMART" id="SM00052">
    <property type="entry name" value="EAL"/>
    <property type="match status" value="1"/>
</dbReference>
<dbReference type="CDD" id="cd01948">
    <property type="entry name" value="EAL"/>
    <property type="match status" value="1"/>
</dbReference>
<protein>
    <submittedName>
        <fullName evidence="4">EAL domain-containing response regulator</fullName>
    </submittedName>
</protein>
<dbReference type="Proteomes" id="UP001216674">
    <property type="component" value="Unassembled WGS sequence"/>
</dbReference>
<feature type="domain" description="Response regulatory" evidence="2">
    <location>
        <begin position="1"/>
        <end position="107"/>
    </location>
</feature>
<dbReference type="SUPFAM" id="SSF52172">
    <property type="entry name" value="CheY-like"/>
    <property type="match status" value="1"/>
</dbReference>